<feature type="region of interest" description="Disordered" evidence="8">
    <location>
        <begin position="1"/>
        <end position="53"/>
    </location>
</feature>
<keyword evidence="6" id="KW-0804">Transcription</keyword>
<name>A0ABD2W8A4_9HYME</name>
<evidence type="ECO:0000256" key="5">
    <source>
        <dbReference type="ARBA" id="ARBA00023159"/>
    </source>
</evidence>
<dbReference type="InterPro" id="IPR051647">
    <property type="entry name" value="Mediator_comp_sub12"/>
</dbReference>
<keyword evidence="4" id="KW-0805">Transcription regulation</keyword>
<feature type="region of interest" description="Disordered" evidence="8">
    <location>
        <begin position="2045"/>
        <end position="2081"/>
    </location>
</feature>
<sequence>MMGMVYEKRPLKRPRLGPPDVYPQEPKQKEDELTPNNVKHGFTTTSQLSDEHGSARNLPVTAAKIGAFFNAIMAKKEELATMPDTGRKRQQINPKDNFWPVTARTKNGIEAWFKDLSGCKPLVSLAKKAPNFNKKEDIFSMLCEYQVPMLRAAWFIKLSSAYTVAVSEAKIKKRQLPDPTTEWTGTLIKFLKDQLTKLHDYYLLNTGSNHGSSAISNGSNAPSLPTSNGTTPTSNGISGCPNLPTNVNSSTSNSSSGSMSEEHQLAFRQWHYCNQLAKYMFEEGLLDRQEFLSWILELLDKLRSAPTDDGILKLLIPLTLQYIEEFVQSELFSRRLAYLCCRKIAHMCVNVDTANCQTATQSPVLSSNVNVKNENGVKSESQANTATPISSQLQQVFNDYLNCPHHRDVLYGLSAIIQVITIECPTALVWNNVGESKCTSALNGSPLDHLPCPPSVLPIPSSNPADPIRQQLTQAQERIRARSQAAESRWSCDKWQQSSAGMTTTKILATLDSLDRHSFDRMDANHSLDTLYAKIFTTPTNAPPPPTSSPPMSLVVPSSSSASANAHSNSIASSNSSNDNGNNSKHEYSPQQDAAIVEILCEWAVSAERWGEHRAMAVAKLLEKRQAEATGENNDNEDKESVCSNGNGASLLPIFQGLLMKFLDNDAPVLDNSSVQSKVQFTNLVHLFAELIRHDVFSHDAYMCTLISRGDLMQGPAASKPNTPSNRDPMDADMNGMFSGIDMKPSKLVEPHGVPHLDQMRGAHEDDSKIDDDLDKLLRDINTVHQNSMDAPDSPKDPDALHTVQDTSTNKSGMSGGSRHLLYTTHFPLPQDDSTSQHDCNQRHVLLYGVGRVRDEARHLVKKMTKEVCKLFGKKFSIDVAEGGKVKKHSRSEFNFEAITQKFQNLSYFDQHVVTWQCATQVVDMLNTFVTGSSYLPVQEHVAFLFDLMELSLSINALIDISIQILKELPDVEAQLDARKSTLVRNYTTNLCLYIVGVFRRYHSCLLLSPEQATTVFSLLCKLVAHVSNPSDCSSSERCILAYLHDLYLHCSLLKSKPHSSEGFNNAYPKIRAVYFTSLVLLPTQQLYTPQFMLDVVNNPRRGGKIELQWAKVLNESLPNRYSFVTNTIISICNETDNDKLNDLCIMCAELTSYCGALANEWLCAIATMCAAHPAHTLSYVDLLQLVDVQDLSMHNSLGVFTCILIARQCFLLEDFIRYIAIPSLVKACNNDARELDIEIQAGVRLAIHLILRLFKTSECPQPSLYSVSTSPHPLPSQGSQRNISIKLSSDRHLLASAHNNISVGPLIAVLKAILVVGDATAVKQLTKKPDAQMNIGKGGPNSVGGGAPGELSISHILGTSDILSGGDDLNLDLGMSSSSNGTGMSNETVKSLSDFALYVLRQICSQEWVLERCLQNPEELCQDDMLLDALLTPRQAQRLLHMICYPDTPADAFLDQKTHITNILENLEQWSLRMSWLDLQLMYRQFPPNSMELSNWLDTVAKAAIDVFQLNSTSISAKAEKRPDSIWLVAPLVSKLPSAVQGRVLKVAGQVLEAGNWAKSTGRERRSKSPSMFNHQPFLSLVLTCLKGQDDQREGLLTSLHLQLSQFCTASKDEKSSSCEEPKARESLQDALQLRFSLVGGVFDTIQRNITVTNDWALLFVQLVSYGVIDLNNNAELFTTVIDMLSNLIHSTLVSDTQCEKDENKKYYQNLMKKLKKELGDKNSQSIQFVRQLLPLPKVTMEVITCEQVGCITDTKGNKIAGFNSIDKKQGLQVYNSQRISAWELLEGHKNPAPLSWAWFRAVRLERKPLTYQNAHKLLRFHTHNQTRSASYYLESPPLPPEDLEPDKKDLEPGKADTPMSIDSPGRIIGGKGKTLKTKRHKKPKLATPANPMQPQQQMQPQPQPNPSQMHPMPYGGQQPQPMPQQPGMFPNQPQPQSQPQPQNPQQWYTNTQQAPHPQAPPQQYPYSPNMGGPRYDRPGAMNQSQSKQALTNMLRLRMPGNPFMNQQQGGPVQAPPNAAPPNVTGPAAFQGMRNQYIRQQHLGRNTHAGPPGMQPQQQAMFAPQQQQQQPQPQQQQNVYQGMQQGMNQNYTGYGGQQMLAQQQQPQQQQQQQQQNMMAQQANMFQNQQQMMNAQTQQQQMMNAQSQQQQLMSSQRGQEYMQQQRMQPGAPRPPYMQQAPNVTMNTMGPMGGGVPNQPAPPYRQAAGQPGVGVGNVGGVGGVGQANVGLQPNQHMQPDHALRIIKDRQYRRLYYNQFPHLSQNKQQMSMNQQQRMRAIMAMQQQQQQQQQQQVQQQQAGNVGQQTTSQLVAHLQRSMNQPPQHPYQQHPPPY</sequence>
<evidence type="ECO:0000256" key="7">
    <source>
        <dbReference type="ARBA" id="ARBA00023242"/>
    </source>
</evidence>
<feature type="compositionally biased region" description="Low complexity" evidence="8">
    <location>
        <begin position="2050"/>
        <end position="2081"/>
    </location>
</feature>
<feature type="region of interest" description="Disordered" evidence="8">
    <location>
        <begin position="539"/>
        <end position="589"/>
    </location>
</feature>
<feature type="compositionally biased region" description="Low complexity" evidence="8">
    <location>
        <begin position="2293"/>
        <end position="2305"/>
    </location>
</feature>
<dbReference type="InterPro" id="IPR019035">
    <property type="entry name" value="Mediator_Med12"/>
</dbReference>
<feature type="compositionally biased region" description="Low complexity" evidence="8">
    <location>
        <begin position="1894"/>
        <end position="1933"/>
    </location>
</feature>
<comment type="caution">
    <text evidence="10">The sequence shown here is derived from an EMBL/GenBank/DDBJ whole genome shotgun (WGS) entry which is preliminary data.</text>
</comment>
<reference evidence="10 11" key="1">
    <citation type="journal article" date="2024" name="bioRxiv">
        <title>A reference genome for Trichogramma kaykai: A tiny desert-dwelling parasitoid wasp with competing sex-ratio distorters.</title>
        <authorList>
            <person name="Culotta J."/>
            <person name="Lindsey A.R."/>
        </authorList>
    </citation>
    <scope>NUCLEOTIDE SEQUENCE [LARGE SCALE GENOMIC DNA]</scope>
    <source>
        <strain evidence="10 11">KSX58</strain>
    </source>
</reference>
<keyword evidence="3" id="KW-0678">Repressor</keyword>
<evidence type="ECO:0000256" key="4">
    <source>
        <dbReference type="ARBA" id="ARBA00023015"/>
    </source>
</evidence>
<feature type="compositionally biased region" description="Polar residues" evidence="8">
    <location>
        <begin position="804"/>
        <end position="813"/>
    </location>
</feature>
<proteinExistence type="inferred from homology"/>
<dbReference type="SMART" id="SM01281">
    <property type="entry name" value="Med12"/>
    <property type="match status" value="1"/>
</dbReference>
<dbReference type="PANTHER" id="PTHR46007">
    <property type="entry name" value="MEDIATOR OF RNA POLYMERASE II TRANSCRIPTION SUBUNIT 12"/>
    <property type="match status" value="1"/>
</dbReference>
<feature type="compositionally biased region" description="Low complexity" evidence="8">
    <location>
        <begin position="246"/>
        <end position="258"/>
    </location>
</feature>
<feature type="compositionally biased region" description="Polar residues" evidence="8">
    <location>
        <begin position="214"/>
        <end position="237"/>
    </location>
</feature>
<organism evidence="10 11">
    <name type="scientific">Trichogramma kaykai</name>
    <dbReference type="NCBI Taxonomy" id="54128"/>
    <lineage>
        <taxon>Eukaryota</taxon>
        <taxon>Metazoa</taxon>
        <taxon>Ecdysozoa</taxon>
        <taxon>Arthropoda</taxon>
        <taxon>Hexapoda</taxon>
        <taxon>Insecta</taxon>
        <taxon>Pterygota</taxon>
        <taxon>Neoptera</taxon>
        <taxon>Endopterygota</taxon>
        <taxon>Hymenoptera</taxon>
        <taxon>Apocrita</taxon>
        <taxon>Proctotrupomorpha</taxon>
        <taxon>Chalcidoidea</taxon>
        <taxon>Trichogrammatidae</taxon>
        <taxon>Trichogramma</taxon>
    </lineage>
</organism>
<feature type="region of interest" description="Disordered" evidence="8">
    <location>
        <begin position="214"/>
        <end position="258"/>
    </location>
</feature>
<feature type="compositionally biased region" description="Pro residues" evidence="8">
    <location>
        <begin position="1934"/>
        <end position="1944"/>
    </location>
</feature>
<evidence type="ECO:0000256" key="3">
    <source>
        <dbReference type="ARBA" id="ARBA00022491"/>
    </source>
</evidence>
<feature type="region of interest" description="Disordered" evidence="8">
    <location>
        <begin position="2293"/>
        <end position="2333"/>
    </location>
</feature>
<comment type="subcellular location">
    <subcellularLocation>
        <location evidence="1">Nucleus</location>
    </subcellularLocation>
</comment>
<dbReference type="Proteomes" id="UP001627154">
    <property type="component" value="Unassembled WGS sequence"/>
</dbReference>
<keyword evidence="5" id="KW-0010">Activator</keyword>
<feature type="compositionally biased region" description="Low complexity" evidence="8">
    <location>
        <begin position="550"/>
        <end position="583"/>
    </location>
</feature>
<feature type="compositionally biased region" description="Pro residues" evidence="8">
    <location>
        <begin position="2322"/>
        <end position="2333"/>
    </location>
</feature>
<evidence type="ECO:0000313" key="10">
    <source>
        <dbReference type="EMBL" id="KAL3388856.1"/>
    </source>
</evidence>
<feature type="region of interest" description="Disordered" evidence="8">
    <location>
        <begin position="1833"/>
        <end position="1987"/>
    </location>
</feature>
<comment type="similarity">
    <text evidence="2">Belongs to the Mediator complex subunit 12 family.</text>
</comment>
<gene>
    <name evidence="10" type="ORF">TKK_016040</name>
</gene>
<feature type="compositionally biased region" description="Basic residues" evidence="8">
    <location>
        <begin position="1875"/>
        <end position="1886"/>
    </location>
</feature>
<accession>A0ABD2W8A4</accession>
<evidence type="ECO:0000313" key="11">
    <source>
        <dbReference type="Proteomes" id="UP001627154"/>
    </source>
</evidence>
<evidence type="ECO:0000259" key="9">
    <source>
        <dbReference type="SMART" id="SM01281"/>
    </source>
</evidence>
<dbReference type="Pfam" id="PF09497">
    <property type="entry name" value="Med12"/>
    <property type="match status" value="1"/>
</dbReference>
<dbReference type="EMBL" id="JBJJXI010000125">
    <property type="protein sequence ID" value="KAL3388856.1"/>
    <property type="molecule type" value="Genomic_DNA"/>
</dbReference>
<feature type="region of interest" description="Disordered" evidence="8">
    <location>
        <begin position="786"/>
        <end position="817"/>
    </location>
</feature>
<dbReference type="Pfam" id="PF12145">
    <property type="entry name" value="Med12-LCEWAV"/>
    <property type="match status" value="1"/>
</dbReference>
<feature type="compositionally biased region" description="Basic and acidic residues" evidence="8">
    <location>
        <begin position="1847"/>
        <end position="1856"/>
    </location>
</feature>
<dbReference type="InterPro" id="IPR021990">
    <property type="entry name" value="Mediator_Med12_LCEWAV"/>
</dbReference>
<feature type="compositionally biased region" description="Low complexity" evidence="8">
    <location>
        <begin position="1945"/>
        <end position="1958"/>
    </location>
</feature>
<keyword evidence="11" id="KW-1185">Reference proteome</keyword>
<keyword evidence="7" id="KW-0539">Nucleus</keyword>
<evidence type="ECO:0000256" key="1">
    <source>
        <dbReference type="ARBA" id="ARBA00004123"/>
    </source>
</evidence>
<evidence type="ECO:0000256" key="6">
    <source>
        <dbReference type="ARBA" id="ARBA00023163"/>
    </source>
</evidence>
<dbReference type="PANTHER" id="PTHR46007:SF11">
    <property type="entry name" value="MEDIATOR OF RNA POLYMERASE II TRANSCRIPTION SUBUNIT 12"/>
    <property type="match status" value="1"/>
</dbReference>
<dbReference type="GO" id="GO:0005634">
    <property type="term" value="C:nucleus"/>
    <property type="evidence" value="ECO:0007669"/>
    <property type="project" value="UniProtKB-SubCell"/>
</dbReference>
<feature type="compositionally biased region" description="Polar residues" evidence="8">
    <location>
        <begin position="34"/>
        <end position="48"/>
    </location>
</feature>
<evidence type="ECO:0000256" key="8">
    <source>
        <dbReference type="SAM" id="MobiDB-lite"/>
    </source>
</evidence>
<feature type="domain" description="Mediator complex subunit Med12" evidence="9">
    <location>
        <begin position="97"/>
        <end position="157"/>
    </location>
</feature>
<protein>
    <recommendedName>
        <fullName evidence="9">Mediator complex subunit Med12 domain-containing protein</fullName>
    </recommendedName>
</protein>
<evidence type="ECO:0000256" key="2">
    <source>
        <dbReference type="ARBA" id="ARBA00010289"/>
    </source>
</evidence>